<feature type="compositionally biased region" description="Basic and acidic residues" evidence="2">
    <location>
        <begin position="2467"/>
        <end position="2477"/>
    </location>
</feature>
<feature type="coiled-coil region" evidence="1">
    <location>
        <begin position="937"/>
        <end position="969"/>
    </location>
</feature>
<dbReference type="OrthoDB" id="10072101at2759"/>
<name>A0A8B7YYH6_ACAPL</name>
<feature type="region of interest" description="Disordered" evidence="2">
    <location>
        <begin position="2744"/>
        <end position="2834"/>
    </location>
</feature>
<dbReference type="SUPFAM" id="SSF47473">
    <property type="entry name" value="EF-hand"/>
    <property type="match status" value="1"/>
</dbReference>
<feature type="compositionally biased region" description="Low complexity" evidence="2">
    <location>
        <begin position="2824"/>
        <end position="2834"/>
    </location>
</feature>
<dbReference type="InterPro" id="IPR011992">
    <property type="entry name" value="EF-hand-dom_pair"/>
</dbReference>
<keyword evidence="4" id="KW-1185">Reference proteome</keyword>
<organism evidence="4 5">
    <name type="scientific">Acanthaster planci</name>
    <name type="common">Crown-of-thorns starfish</name>
    <dbReference type="NCBI Taxonomy" id="133434"/>
    <lineage>
        <taxon>Eukaryota</taxon>
        <taxon>Metazoa</taxon>
        <taxon>Echinodermata</taxon>
        <taxon>Eleutherozoa</taxon>
        <taxon>Asterozoa</taxon>
        <taxon>Asteroidea</taxon>
        <taxon>Valvatacea</taxon>
        <taxon>Valvatida</taxon>
        <taxon>Acanthasteridae</taxon>
        <taxon>Acanthaster</taxon>
    </lineage>
</organism>
<feature type="domain" description="EF-hand" evidence="3">
    <location>
        <begin position="2"/>
        <end position="37"/>
    </location>
</feature>
<feature type="compositionally biased region" description="Basic and acidic residues" evidence="2">
    <location>
        <begin position="1686"/>
        <end position="1719"/>
    </location>
</feature>
<sequence>MGTKEDFEAIFDLLDPTCRGFVDANQLQEFHKAFHYTSINADQIDAAISQVCSGGNRCPKFCFLDVLLELERRRTVEERAWWDFQALDSRGNHRITPREALILMKATHQEHFTTQTWQAFLKSRDVSANEDVTFNEIRMWLCNPPLQSGEEWEMEDITAEGEKLDREKRTLDYQEHKEFLVLQEDELSQTVDAQDRQYYQNKFRSKAKRKLNRWVNLGVEALIFDDGKDYEVDYRMRNRVTVQDLLEALEQKYDILREKLLWEAVKKHIGDPIWSSMSEGEQQEQVLRVQMKEHQLRRSSDLDQISRLVISYQHYDSRLEAMIGCLRSEFERQSMDHQSKVAVLLNEGKTEDQIYEIFANEYAQRVQGVTTCGQLLIDLHKRYMKEREFLLSVLKMGNRRALTSAEMITEYASLAAQQLIASYEGESFEYSSMATGLAERPQQYMCPGFDSDRDLNELLALERLHRMKGRRPPKVIDDDGHLIGKNRGIVAWQVEVVRQLLKKHSHECEVMIYLLQGKESATWLSVARRKSQEHREDRLKALRLQRSNWRQGSKEHLVSKRTVHLKILLEGTGLYHENRRTEIRGGHNFTDNQVSACVLADLQQKQAQEVEKVVVEMQTMTADILKELWRREHRSRTEEWLDNVSAVILSTIELTEEDKELVEALEAKYDVLREKILTDQLMREFGESQWLMMSEQERQRLLIKKKMEERQLRREGKMDELARLISGADKDSKHLQKLMGKNREEYEKQLAARLARRERRRAMGLDSDESDESDSEEAGTTAGHNLLLDLQSRYNEDMDALMALLRRQQGNEMSERERQALLLRLRREKRRAAMEDNFDEAALLLGLAERNKLNMEERMKADRERQLLLARERLGNRQRRRTEGKEEIGNHEELSVPAEGDINGWRETVLKELDRKHILERELLLTILTDEGSEELRDAARQMVQKARQERLQELKEEAEKLNPDKKEEKEGHRDILEEAGAIKSILRTISLTTKRHGQKVEMDEVHASILADLQEEQERESEVVMAGLVSMSEEELSKMRIKQIWEVKMGIGKNVLNVFTQYEGAAEDDAILKALDKKYDALKDKLLIDILRSHLGEKEWARMKEQDRQKKLLDLRQEERRLRKEGKMDALAALLGNHAKTQADLKKLMGDSRTDYQEKLKMRIERRKKKIAEGGNLDDIEEELSEEEGDSQDSSSKGSSPLEDLQRRYDSEREAILMRLNSSEAEYMSEKERQAELIRLRLELRKARGEDNFIAAALVMGLAERNQATTSQRLKHDRQRQESLAKQRIEAMRRKRALGTIQEETEDTVTDNDDRNSMQDAVIRTLEKKHNLERETLYDLLHAKYGEDEILIAEHMTQEQRQDILQELMERRRAMDVGKKQENQVILSEASIVKMAGRKKILEKETTRTSISKDDVVVTIMADLQQQQARECEALLSQLPDKDFESLVHVQQQNIQDQKNERNENVAVVVMTADLSKKAGEEELVDALQGKFDALKDKILTEALMKQIGEAEWAVLSEKERQVRLVKLRLEERRLRQEGKYDEAAALLGDAIASQTALELLLGDTKKQQEDKLKERLEKRRLRVAQGMTEEEINQLEWKEIEQEEEELRKKTPKNILEDLDNRLDAERDALLAGLRDANDCLRSEKERQLELVRLRREQRKARKEEKFDAAALAMGLAKQAQDAEDQREKERQRQMQLAKERLAQCRKTKEDRRRAKETTGPIPMPEDEQSEVMMQEAVIQEMEVKHEQERDVLIELMQDQEKSSLRTNARQMTEDNRQKKLKELQGARQEWRDSRPSKENEEEQIDIFSKATALTMESLLDEARQTQGDGITDNEIQIALLADLQQQQEQEARRLMEDLGSKTLTTLKQLKQVQYIARANGWNDNVAGTVLVTKSDSSEVTEEQLLKALEVKYDTLRDKLLSEALMKQMGEVEWARLSERERQGKLMKLKLQERKMRQEGKYDEAAALLGQGLKDQQELTKLLGNTKAEQGERLKQRLERRRQLIEKRAKEGLAVDDETLDAIIDKEEKRRDLMEDRKKRRNILEELNSHFEDERDQLLAALRNQDASLKTERERQLALAKLRRDQRKLQLEDKFDTAALIFGMAQQQEQARESNLKKDKERQKQLARERITNLRKKKAAAQSVQDTTPATFSTPVTTTTGVLSQEDLVKKLRQEEEENAKVDAVISTQKDVGVTLHTTILDEIEKKHGMERDLLLELVELAQSNKHEVSRVEQLTEQELMNELKIGNQSWQECELQLVNFGNGSSNLDAVAELQHQKRQALKSAILLRMEDYRRTLTIKTKLTSEEITDEVLVSLLAELQLKQSSENKALNKILSFDEDPEMLETDNELIKQLISSQRKARRELQLKNLEAVVFGGLAAIKEEDEKQLEAESKEEETKMMQELEKEIEQEKQELQEKGIVNAMKATGENVDPSALLAELEAQHAAKRKTMQDQLQRQRRLMRSRLAERRQKQEDKEYEEDAAMALIQNAEHIQNKRDQDAQMMKEKQTSLMKDRLAQRREKRHQAEMAKEEEERKKKEAEEAKKTKDAAAERLPPGLGMQREKTVIDVSVSEEKKKALFDTLVREHTKAQLKIEMEQEKQTQQLKERIQQRKNRYQDAATMLLGLGERQKTMVAKSQKEERDRQLTMVKERIEKVRYERTQTMKLKKDLNAKTFKDMMEPDRDSGLSKDEKMAQVAANMQRKFMEDEQEIKKGTKRLMRYSHVEATAAPMALKINVPTIRTVAPDDDNDHPDGTIAAPSLPGQSQIDQPLQASRKLGERERTMMMKEKMAKKRKNRRSSLVAAPDMESLSQMIKEQKEETPATLAEELTLS</sequence>
<evidence type="ECO:0000256" key="2">
    <source>
        <dbReference type="SAM" id="MobiDB-lite"/>
    </source>
</evidence>
<protein>
    <submittedName>
        <fullName evidence="5">Trichohyalin-like isoform X1</fullName>
    </submittedName>
</protein>
<dbReference type="GeneID" id="110983007"/>
<evidence type="ECO:0000313" key="4">
    <source>
        <dbReference type="Proteomes" id="UP000694845"/>
    </source>
</evidence>
<accession>A0A8B7YYH6</accession>
<feature type="compositionally biased region" description="Polar residues" evidence="2">
    <location>
        <begin position="2764"/>
        <end position="2774"/>
    </location>
</feature>
<feature type="compositionally biased region" description="Basic and acidic residues" evidence="2">
    <location>
        <begin position="2496"/>
        <end position="2553"/>
    </location>
</feature>
<feature type="coiled-coil region" evidence="1">
    <location>
        <begin position="1990"/>
        <end position="2066"/>
    </location>
</feature>
<feature type="region of interest" description="Disordered" evidence="2">
    <location>
        <begin position="1765"/>
        <end position="1805"/>
    </location>
</feature>
<dbReference type="KEGG" id="aplc:110983007"/>
<evidence type="ECO:0000256" key="1">
    <source>
        <dbReference type="SAM" id="Coils"/>
    </source>
</evidence>
<feature type="compositionally biased region" description="Basic and acidic residues" evidence="2">
    <location>
        <begin position="1774"/>
        <end position="1801"/>
    </location>
</feature>
<feature type="region of interest" description="Disordered" evidence="2">
    <location>
        <begin position="761"/>
        <end position="784"/>
    </location>
</feature>
<feature type="compositionally biased region" description="Low complexity" evidence="2">
    <location>
        <begin position="2149"/>
        <end position="2158"/>
    </location>
</feature>
<dbReference type="Proteomes" id="UP000694845">
    <property type="component" value="Unplaced"/>
</dbReference>
<reference evidence="5" key="1">
    <citation type="submission" date="2025-08" db="UniProtKB">
        <authorList>
            <consortium name="RefSeq"/>
        </authorList>
    </citation>
    <scope>IDENTIFICATION</scope>
</reference>
<feature type="region of interest" description="Disordered" evidence="2">
    <location>
        <begin position="1176"/>
        <end position="1209"/>
    </location>
</feature>
<dbReference type="PROSITE" id="PS50222">
    <property type="entry name" value="EF_HAND_2"/>
    <property type="match status" value="1"/>
</dbReference>
<feature type="region of interest" description="Disordered" evidence="2">
    <location>
        <begin position="2444"/>
        <end position="2481"/>
    </location>
</feature>
<evidence type="ECO:0000259" key="3">
    <source>
        <dbReference type="PROSITE" id="PS50222"/>
    </source>
</evidence>
<feature type="region of interest" description="Disordered" evidence="2">
    <location>
        <begin position="2496"/>
        <end position="2563"/>
    </location>
</feature>
<gene>
    <name evidence="5" type="primary">LOC110983007</name>
</gene>
<keyword evidence="1" id="KW-0175">Coiled coil</keyword>
<feature type="compositionally biased region" description="Basic and acidic residues" evidence="2">
    <location>
        <begin position="2778"/>
        <end position="2791"/>
    </location>
</feature>
<proteinExistence type="predicted"/>
<feature type="compositionally biased region" description="Acidic residues" evidence="2">
    <location>
        <begin position="1177"/>
        <end position="1192"/>
    </location>
</feature>
<feature type="region of interest" description="Disordered" evidence="2">
    <location>
        <begin position="2139"/>
        <end position="2158"/>
    </location>
</feature>
<dbReference type="RefSeq" id="XP_022097545.1">
    <property type="nucleotide sequence ID" value="XM_022241853.1"/>
</dbReference>
<evidence type="ECO:0000313" key="5">
    <source>
        <dbReference type="RefSeq" id="XP_022097545.1"/>
    </source>
</evidence>
<feature type="compositionally biased region" description="Acidic residues" evidence="2">
    <location>
        <begin position="766"/>
        <end position="777"/>
    </location>
</feature>
<dbReference type="InterPro" id="IPR002048">
    <property type="entry name" value="EF_hand_dom"/>
</dbReference>
<dbReference type="GO" id="GO:0005509">
    <property type="term" value="F:calcium ion binding"/>
    <property type="evidence" value="ECO:0007669"/>
    <property type="project" value="InterPro"/>
</dbReference>
<feature type="region of interest" description="Disordered" evidence="2">
    <location>
        <begin position="1680"/>
        <end position="1728"/>
    </location>
</feature>